<gene>
    <name evidence="2" type="ORF">JOC73_002395</name>
</gene>
<dbReference type="RefSeq" id="WP_204403453.1">
    <property type="nucleotide sequence ID" value="NZ_JAFBEE010000018.1"/>
</dbReference>
<evidence type="ECO:0008006" key="4">
    <source>
        <dbReference type="Google" id="ProtNLM"/>
    </source>
</evidence>
<evidence type="ECO:0000256" key="1">
    <source>
        <dbReference type="SAM" id="Phobius"/>
    </source>
</evidence>
<accession>A0ABS2NSD3</accession>
<evidence type="ECO:0000313" key="2">
    <source>
        <dbReference type="EMBL" id="MBM7615821.1"/>
    </source>
</evidence>
<keyword evidence="1" id="KW-0812">Transmembrane</keyword>
<proteinExistence type="predicted"/>
<sequence>MIYFNRNKQDEKDYFGEKGTITVFLSITLLVVITLTGMLVDGARIRTGDATMKRVASTALISTLSHYDQTLKKEYGLFALAMPQGEMEAFVKEYMNKGLRPTDFLEGPVLKSKADYWDLYQFNIEKLQVTPRYSLEEDVVLRQQILEHMKYRGPKILVEEFYEKIKAMSTVEENATLLKEKIEIERELNDLAHMEKELLVEIQKAKRFNHQQYKQLGEGIGTDVVTIVALQGEKHQLLKELQHQHGLLANVPPEDKKQLEDSIAGIGAGIAALQEKISNADQQLTSQITQITSKLKGHMEANAKIQQLAGQIEEKMLAIKSKIEALEGTNVDIATMKKELDKYRKAIEEYSIGDLVEVSGANYQSLREALLLINQINSTVAYRRNENYASGEVGEINGKVKDYNIKINQYNNDLTYYKWQLEPEEEKEAREADERKKAAREANDLLSTKEKDSIVIPQKLQDILPSKGMEGKFNFSPIEFDYEPKDLGYSDESFNMISTILGGAEALGEGIRNEIYINEYILDVFNNYVNQEKKQRTAFFNSEVEYILYGNPSQQENITAVKRDLIMMRFVVNLLYVYSDPKLVESATILATSLAAPIGPAAMPLIKTLILCGYAMNYSVEDVNQLLKGEAVNFYRGKEALKLIYEDYVRFLLLRPGYSHSTKINRVKDLIQLNLQKNPIYGEKYLIKQSNTFVDLKVQYSMKVLFWGKKDRQAHYKMELMQGY</sequence>
<organism evidence="2 3">
    <name type="scientific">Alkaliphilus hydrothermalis</name>
    <dbReference type="NCBI Taxonomy" id="1482730"/>
    <lineage>
        <taxon>Bacteria</taxon>
        <taxon>Bacillati</taxon>
        <taxon>Bacillota</taxon>
        <taxon>Clostridia</taxon>
        <taxon>Peptostreptococcales</taxon>
        <taxon>Natronincolaceae</taxon>
        <taxon>Alkaliphilus</taxon>
    </lineage>
</organism>
<dbReference type="Proteomes" id="UP001314796">
    <property type="component" value="Unassembled WGS sequence"/>
</dbReference>
<dbReference type="EMBL" id="JAFBEE010000018">
    <property type="protein sequence ID" value="MBM7615821.1"/>
    <property type="molecule type" value="Genomic_DNA"/>
</dbReference>
<keyword evidence="1" id="KW-0472">Membrane</keyword>
<keyword evidence="3" id="KW-1185">Reference proteome</keyword>
<protein>
    <recommendedName>
        <fullName evidence="4">Flp pilus-assembly TadG-like N-terminal domain-containing protein</fullName>
    </recommendedName>
</protein>
<dbReference type="InterPro" id="IPR043756">
    <property type="entry name" value="DUF5702"/>
</dbReference>
<evidence type="ECO:0000313" key="3">
    <source>
        <dbReference type="Proteomes" id="UP001314796"/>
    </source>
</evidence>
<feature type="transmembrane region" description="Helical" evidence="1">
    <location>
        <begin position="21"/>
        <end position="40"/>
    </location>
</feature>
<name>A0ABS2NSD3_9FIRM</name>
<reference evidence="2 3" key="1">
    <citation type="submission" date="2021-01" db="EMBL/GenBank/DDBJ databases">
        <title>Genomic Encyclopedia of Type Strains, Phase IV (KMG-IV): sequencing the most valuable type-strain genomes for metagenomic binning, comparative biology and taxonomic classification.</title>
        <authorList>
            <person name="Goeker M."/>
        </authorList>
    </citation>
    <scope>NUCLEOTIDE SEQUENCE [LARGE SCALE GENOMIC DNA]</scope>
    <source>
        <strain evidence="2 3">DSM 25890</strain>
    </source>
</reference>
<comment type="caution">
    <text evidence="2">The sequence shown here is derived from an EMBL/GenBank/DDBJ whole genome shotgun (WGS) entry which is preliminary data.</text>
</comment>
<dbReference type="Pfam" id="PF18960">
    <property type="entry name" value="DUF5702"/>
    <property type="match status" value="1"/>
</dbReference>
<keyword evidence="1" id="KW-1133">Transmembrane helix</keyword>